<dbReference type="InParanoid" id="A0A5C3NT02"/>
<organism evidence="1 2">
    <name type="scientific">Polyporus arcularius HHB13444</name>
    <dbReference type="NCBI Taxonomy" id="1314778"/>
    <lineage>
        <taxon>Eukaryota</taxon>
        <taxon>Fungi</taxon>
        <taxon>Dikarya</taxon>
        <taxon>Basidiomycota</taxon>
        <taxon>Agaricomycotina</taxon>
        <taxon>Agaricomycetes</taxon>
        <taxon>Polyporales</taxon>
        <taxon>Polyporaceae</taxon>
        <taxon>Polyporus</taxon>
    </lineage>
</organism>
<evidence type="ECO:0000313" key="2">
    <source>
        <dbReference type="Proteomes" id="UP000308197"/>
    </source>
</evidence>
<dbReference type="EMBL" id="ML211903">
    <property type="protein sequence ID" value="TFK79889.1"/>
    <property type="molecule type" value="Genomic_DNA"/>
</dbReference>
<evidence type="ECO:0000313" key="1">
    <source>
        <dbReference type="EMBL" id="TFK79889.1"/>
    </source>
</evidence>
<dbReference type="STRING" id="1314778.A0A5C3NT02"/>
<dbReference type="Proteomes" id="UP000308197">
    <property type="component" value="Unassembled WGS sequence"/>
</dbReference>
<sequence length="162" mass="17791">MLRLLADYQALRVLPLFQYIKTCVKPRSFVSIAAGSTVAASFMEHGHLDLVVSEGKHALFAGTRVFYVMASTQLRPALAALHLRSDFEERRAVLRPRGDQQYRCALCPSSSLISSGEPWSWLRNIVGVSNQGGADAACPEMRPEVVVHVHSPALLLHITPSP</sequence>
<keyword evidence="2" id="KW-1185">Reference proteome</keyword>
<gene>
    <name evidence="1" type="ORF">K466DRAFT_605791</name>
</gene>
<proteinExistence type="predicted"/>
<reference evidence="1 2" key="1">
    <citation type="journal article" date="2019" name="Nat. Ecol. Evol.">
        <title>Megaphylogeny resolves global patterns of mushroom evolution.</title>
        <authorList>
            <person name="Varga T."/>
            <person name="Krizsan K."/>
            <person name="Foldi C."/>
            <person name="Dima B."/>
            <person name="Sanchez-Garcia M."/>
            <person name="Sanchez-Ramirez S."/>
            <person name="Szollosi G.J."/>
            <person name="Szarkandi J.G."/>
            <person name="Papp V."/>
            <person name="Albert L."/>
            <person name="Andreopoulos W."/>
            <person name="Angelini C."/>
            <person name="Antonin V."/>
            <person name="Barry K.W."/>
            <person name="Bougher N.L."/>
            <person name="Buchanan P."/>
            <person name="Buyck B."/>
            <person name="Bense V."/>
            <person name="Catcheside P."/>
            <person name="Chovatia M."/>
            <person name="Cooper J."/>
            <person name="Damon W."/>
            <person name="Desjardin D."/>
            <person name="Finy P."/>
            <person name="Geml J."/>
            <person name="Haridas S."/>
            <person name="Hughes K."/>
            <person name="Justo A."/>
            <person name="Karasinski D."/>
            <person name="Kautmanova I."/>
            <person name="Kiss B."/>
            <person name="Kocsube S."/>
            <person name="Kotiranta H."/>
            <person name="LaButti K.M."/>
            <person name="Lechner B.E."/>
            <person name="Liimatainen K."/>
            <person name="Lipzen A."/>
            <person name="Lukacs Z."/>
            <person name="Mihaltcheva S."/>
            <person name="Morgado L.N."/>
            <person name="Niskanen T."/>
            <person name="Noordeloos M.E."/>
            <person name="Ohm R.A."/>
            <person name="Ortiz-Santana B."/>
            <person name="Ovrebo C."/>
            <person name="Racz N."/>
            <person name="Riley R."/>
            <person name="Savchenko A."/>
            <person name="Shiryaev A."/>
            <person name="Soop K."/>
            <person name="Spirin V."/>
            <person name="Szebenyi C."/>
            <person name="Tomsovsky M."/>
            <person name="Tulloss R.E."/>
            <person name="Uehling J."/>
            <person name="Grigoriev I.V."/>
            <person name="Vagvolgyi C."/>
            <person name="Papp T."/>
            <person name="Martin F.M."/>
            <person name="Miettinen O."/>
            <person name="Hibbett D.S."/>
            <person name="Nagy L.G."/>
        </authorList>
    </citation>
    <scope>NUCLEOTIDE SEQUENCE [LARGE SCALE GENOMIC DNA]</scope>
    <source>
        <strain evidence="1 2">HHB13444</strain>
    </source>
</reference>
<dbReference type="AlphaFoldDB" id="A0A5C3NT02"/>
<name>A0A5C3NT02_9APHY</name>
<accession>A0A5C3NT02</accession>
<protein>
    <submittedName>
        <fullName evidence="1">Uncharacterized protein</fullName>
    </submittedName>
</protein>